<gene>
    <name evidence="1" type="ORF">KBB96_09325</name>
</gene>
<dbReference type="EMBL" id="CP073100">
    <property type="protein sequence ID" value="QUE53079.1"/>
    <property type="molecule type" value="Genomic_DNA"/>
</dbReference>
<organism evidence="1 2">
    <name type="scientific">Luteolibacter ambystomatis</name>
    <dbReference type="NCBI Taxonomy" id="2824561"/>
    <lineage>
        <taxon>Bacteria</taxon>
        <taxon>Pseudomonadati</taxon>
        <taxon>Verrucomicrobiota</taxon>
        <taxon>Verrucomicrobiia</taxon>
        <taxon>Verrucomicrobiales</taxon>
        <taxon>Verrucomicrobiaceae</taxon>
        <taxon>Luteolibacter</taxon>
    </lineage>
</organism>
<evidence type="ECO:0000313" key="2">
    <source>
        <dbReference type="Proteomes" id="UP000676169"/>
    </source>
</evidence>
<dbReference type="KEGG" id="lamb:KBB96_09325"/>
<dbReference type="Proteomes" id="UP000676169">
    <property type="component" value="Chromosome"/>
</dbReference>
<accession>A0A975PGU3</accession>
<protein>
    <submittedName>
        <fullName evidence="1">Uncharacterized protein</fullName>
    </submittedName>
</protein>
<reference evidence="1" key="1">
    <citation type="submission" date="2021-04" db="EMBL/GenBank/DDBJ databases">
        <title>Luteolibacter sp. 32A isolated from the skin of an Anderson's salamander (Ambystoma andersonii).</title>
        <authorList>
            <person name="Spergser J."/>
            <person name="Busse H.-J."/>
        </authorList>
    </citation>
    <scope>NUCLEOTIDE SEQUENCE</scope>
    <source>
        <strain evidence="1">32A</strain>
    </source>
</reference>
<sequence length="62" mass="6802">MGNLLAVEPLAARYGWLKKIRADGGYAGALEGEVARLPIVKRSDRAKGFEFLPRRMLAKMAA</sequence>
<dbReference type="AlphaFoldDB" id="A0A975PGU3"/>
<keyword evidence="2" id="KW-1185">Reference proteome</keyword>
<evidence type="ECO:0000313" key="1">
    <source>
        <dbReference type="EMBL" id="QUE53079.1"/>
    </source>
</evidence>
<proteinExistence type="predicted"/>
<name>A0A975PGU3_9BACT</name>